<keyword evidence="2" id="KW-1185">Reference proteome</keyword>
<organism evidence="1 2">
    <name type="scientific">Psychrosphaera aquimarina</name>
    <dbReference type="NCBI Taxonomy" id="2044854"/>
    <lineage>
        <taxon>Bacteria</taxon>
        <taxon>Pseudomonadati</taxon>
        <taxon>Pseudomonadota</taxon>
        <taxon>Gammaproteobacteria</taxon>
        <taxon>Alteromonadales</taxon>
        <taxon>Pseudoalteromonadaceae</taxon>
        <taxon>Psychrosphaera</taxon>
    </lineage>
</organism>
<name>A0ABU3QW71_9GAMM</name>
<proteinExistence type="predicted"/>
<dbReference type="EMBL" id="JAWCUA010000001">
    <property type="protein sequence ID" value="MDU0111684.1"/>
    <property type="molecule type" value="Genomic_DNA"/>
</dbReference>
<dbReference type="Pfam" id="PF13665">
    <property type="entry name" value="Tox-PAAR-like"/>
    <property type="match status" value="1"/>
</dbReference>
<gene>
    <name evidence="1" type="ORF">RT723_01385</name>
</gene>
<accession>A0ABU3QW71</accession>
<reference evidence="1 2" key="1">
    <citation type="submission" date="2023-10" db="EMBL/GenBank/DDBJ databases">
        <title>Psychrosphaera aquimaarina strain SW33 isolated from seawater.</title>
        <authorList>
            <person name="Bayburt H."/>
            <person name="Kim J.M."/>
            <person name="Choi B.J."/>
            <person name="Jeon C.O."/>
        </authorList>
    </citation>
    <scope>NUCLEOTIDE SEQUENCE [LARGE SCALE GENOMIC DNA]</scope>
    <source>
        <strain evidence="1 2">KCTC 52743</strain>
    </source>
</reference>
<dbReference type="RefSeq" id="WP_315945585.1">
    <property type="nucleotide sequence ID" value="NZ_JAWCUA010000001.1"/>
</dbReference>
<evidence type="ECO:0000313" key="2">
    <source>
        <dbReference type="Proteomes" id="UP001257914"/>
    </source>
</evidence>
<dbReference type="Proteomes" id="UP001257914">
    <property type="component" value="Unassembled WGS sequence"/>
</dbReference>
<sequence>MVFATTQMGGLNMAMPDVCLTPIPSPVGPIPTPIPYPNIAVPMTAIPSQVKVLTLAMPNHNMMTITPMSNGDNGGLMMNPLSGMVMGPQRQLLGSVKTFMGGLPANKMLGLSGQNGIMPGAFGMTLAPSQVKVMILA</sequence>
<evidence type="ECO:0000313" key="1">
    <source>
        <dbReference type="EMBL" id="MDU0111684.1"/>
    </source>
</evidence>
<comment type="caution">
    <text evidence="1">The sequence shown here is derived from an EMBL/GenBank/DDBJ whole genome shotgun (WGS) entry which is preliminary data.</text>
</comment>
<protein>
    <submittedName>
        <fullName evidence="1">DUF4150 domain-containing protein</fullName>
    </submittedName>
</protein>